<gene>
    <name evidence="4" type="ORF">NE848_04740</name>
</gene>
<dbReference type="SUPFAM" id="SSF48452">
    <property type="entry name" value="TPR-like"/>
    <property type="match status" value="1"/>
</dbReference>
<keyword evidence="2 3" id="KW-0802">TPR repeat</keyword>
<accession>A0ABT0YYY1</accession>
<evidence type="ECO:0000256" key="2">
    <source>
        <dbReference type="ARBA" id="ARBA00022803"/>
    </source>
</evidence>
<dbReference type="EMBL" id="JAMSCK010000002">
    <property type="protein sequence ID" value="MCM8568673.1"/>
    <property type="molecule type" value="Genomic_DNA"/>
</dbReference>
<feature type="repeat" description="TPR" evidence="3">
    <location>
        <begin position="223"/>
        <end position="256"/>
    </location>
</feature>
<dbReference type="PROSITE" id="PS50005">
    <property type="entry name" value="TPR"/>
    <property type="match status" value="4"/>
</dbReference>
<dbReference type="RefSeq" id="WP_252111074.1">
    <property type="nucleotide sequence ID" value="NZ_JAMSCK010000002.1"/>
</dbReference>
<dbReference type="SMART" id="SM00028">
    <property type="entry name" value="TPR"/>
    <property type="match status" value="6"/>
</dbReference>
<dbReference type="PANTHER" id="PTHR44216:SF3">
    <property type="entry name" value="PROTEIN O-MANNOSYL-TRANSFERASE TMTC2"/>
    <property type="match status" value="1"/>
</dbReference>
<protein>
    <submittedName>
        <fullName evidence="4">Tetratricopeptide repeat protein</fullName>
    </submittedName>
</protein>
<feature type="repeat" description="TPR" evidence="3">
    <location>
        <begin position="54"/>
        <end position="87"/>
    </location>
</feature>
<evidence type="ECO:0000256" key="3">
    <source>
        <dbReference type="PROSITE-ProRule" id="PRU00339"/>
    </source>
</evidence>
<dbReference type="PROSITE" id="PS50293">
    <property type="entry name" value="TPR_REGION"/>
    <property type="match status" value="1"/>
</dbReference>
<dbReference type="Pfam" id="PF13176">
    <property type="entry name" value="TPR_7"/>
    <property type="match status" value="1"/>
</dbReference>
<name>A0ABT0YYY1_9FLAO</name>
<keyword evidence="1" id="KW-0677">Repeat</keyword>
<proteinExistence type="predicted"/>
<dbReference type="Pfam" id="PF14559">
    <property type="entry name" value="TPR_19"/>
    <property type="match status" value="1"/>
</dbReference>
<feature type="repeat" description="TPR" evidence="3">
    <location>
        <begin position="189"/>
        <end position="222"/>
    </location>
</feature>
<dbReference type="PANTHER" id="PTHR44216">
    <property type="entry name" value="PROTEIN O-MANNOSYL-TRANSFERASE TMTC2"/>
    <property type="match status" value="1"/>
</dbReference>
<dbReference type="Gene3D" id="1.25.40.10">
    <property type="entry name" value="Tetratricopeptide repeat domain"/>
    <property type="match status" value="4"/>
</dbReference>
<evidence type="ECO:0000256" key="1">
    <source>
        <dbReference type="ARBA" id="ARBA00022737"/>
    </source>
</evidence>
<comment type="caution">
    <text evidence="4">The sequence shown here is derived from an EMBL/GenBank/DDBJ whole genome shotgun (WGS) entry which is preliminary data.</text>
</comment>
<feature type="repeat" description="TPR" evidence="3">
    <location>
        <begin position="292"/>
        <end position="325"/>
    </location>
</feature>
<evidence type="ECO:0000313" key="5">
    <source>
        <dbReference type="Proteomes" id="UP001155077"/>
    </source>
</evidence>
<dbReference type="Proteomes" id="UP001155077">
    <property type="component" value="Unassembled WGS sequence"/>
</dbReference>
<keyword evidence="5" id="KW-1185">Reference proteome</keyword>
<dbReference type="InterPro" id="IPR011990">
    <property type="entry name" value="TPR-like_helical_dom_sf"/>
</dbReference>
<dbReference type="InterPro" id="IPR019734">
    <property type="entry name" value="TPR_rpt"/>
</dbReference>
<evidence type="ECO:0000313" key="4">
    <source>
        <dbReference type="EMBL" id="MCM8568673.1"/>
    </source>
</evidence>
<dbReference type="InterPro" id="IPR013105">
    <property type="entry name" value="TPR_2"/>
</dbReference>
<dbReference type="Pfam" id="PF07719">
    <property type="entry name" value="TPR_2"/>
    <property type="match status" value="1"/>
</dbReference>
<organism evidence="4 5">
    <name type="scientific">Gramella jeungdoensis</name>
    <dbReference type="NCBI Taxonomy" id="708091"/>
    <lineage>
        <taxon>Bacteria</taxon>
        <taxon>Pseudomonadati</taxon>
        <taxon>Bacteroidota</taxon>
        <taxon>Flavobacteriia</taxon>
        <taxon>Flavobacteriales</taxon>
        <taxon>Flavobacteriaceae</taxon>
        <taxon>Christiangramia</taxon>
    </lineage>
</organism>
<dbReference type="Pfam" id="PF13181">
    <property type="entry name" value="TPR_8"/>
    <property type="match status" value="1"/>
</dbReference>
<dbReference type="InterPro" id="IPR052384">
    <property type="entry name" value="TMTC_O-mannosyltransferase"/>
</dbReference>
<reference evidence="4" key="1">
    <citation type="submission" date="2022-06" db="EMBL/GenBank/DDBJ databases">
        <title>Gramella sediminis sp. nov., isolated from deep-sea sediment of the Indian Ocean.</title>
        <authorList>
            <person name="Yang L."/>
        </authorList>
    </citation>
    <scope>NUCLEOTIDE SEQUENCE</scope>
    <source>
        <strain evidence="4">HMD3159</strain>
    </source>
</reference>
<sequence length="384" mass="44007">MYNLKEGILIIALLFQVCLTVAQEDKIKLADSLSAVGKQKNAIQLLEDIQPKTDNIYLKLAKNQRAEGLTEEALQSYAKVLAKNPDRVLTAIDYGELLIETGRLVKADSLFNDLIVKYPDNANFRYRMGLIKEKQHDKMAEYFYYRAIALDSTHQAAIYKIVKTQLKRKQFSNAIELSNLGLDTNPNNVSLLSVLGQAYSASSQYEKAIPVYEKLLSLGQESAFIYDRLGFAYYRTDDLAKAAENFKSSLDIEDRNSATHYNLGKIYNQMGDLKKAEQHLLMSILIKKQPVDAEFLSLGLNYKDQKDYKKAMEYFELALEENPDNERALLERAIAADAYFKNKRSVLSYYHKYLDKYETIGNEQMIAMAEYRISELKKEIHLAE</sequence>